<name>A0A1H9AR68_9RHOB</name>
<dbReference type="GO" id="GO:0008170">
    <property type="term" value="F:N-methyltransferase activity"/>
    <property type="evidence" value="ECO:0007669"/>
    <property type="project" value="UniProtKB-ARBA"/>
</dbReference>
<dbReference type="RefSeq" id="WP_090268343.1">
    <property type="nucleotide sequence ID" value="NZ_FOEP01000002.1"/>
</dbReference>
<evidence type="ECO:0000256" key="1">
    <source>
        <dbReference type="ARBA" id="ARBA00022603"/>
    </source>
</evidence>
<dbReference type="PANTHER" id="PTHR47739:SF1">
    <property type="entry name" value="TRNA1(VAL) (ADENINE(37)-N6)-METHYLTRANSFERASE"/>
    <property type="match status" value="1"/>
</dbReference>
<dbReference type="Pfam" id="PF05175">
    <property type="entry name" value="MTS"/>
    <property type="match status" value="1"/>
</dbReference>
<keyword evidence="1 4" id="KW-0489">Methyltransferase</keyword>
<accession>A0A1H9AR68</accession>
<proteinExistence type="predicted"/>
<dbReference type="InterPro" id="IPR007848">
    <property type="entry name" value="Small_mtfrase_dom"/>
</dbReference>
<dbReference type="InterPro" id="IPR029063">
    <property type="entry name" value="SAM-dependent_MTases_sf"/>
</dbReference>
<dbReference type="EMBL" id="FOEP01000002">
    <property type="protein sequence ID" value="SEP79035.1"/>
    <property type="molecule type" value="Genomic_DNA"/>
</dbReference>
<dbReference type="PROSITE" id="PS00092">
    <property type="entry name" value="N6_MTASE"/>
    <property type="match status" value="1"/>
</dbReference>
<dbReference type="PANTHER" id="PTHR47739">
    <property type="entry name" value="TRNA1(VAL) (ADENINE(37)-N6)-METHYLTRANSFERASE"/>
    <property type="match status" value="1"/>
</dbReference>
<dbReference type="Proteomes" id="UP000198634">
    <property type="component" value="Unassembled WGS sequence"/>
</dbReference>
<evidence type="ECO:0000313" key="4">
    <source>
        <dbReference type="EMBL" id="SEP79035.1"/>
    </source>
</evidence>
<dbReference type="SUPFAM" id="SSF53335">
    <property type="entry name" value="S-adenosyl-L-methionine-dependent methyltransferases"/>
    <property type="match status" value="1"/>
</dbReference>
<dbReference type="InterPro" id="IPR002052">
    <property type="entry name" value="DNA_methylase_N6_adenine_CS"/>
</dbReference>
<keyword evidence="1 4" id="KW-0808">Transferase</keyword>
<protein>
    <submittedName>
        <fullName evidence="4">tRNA1(Val) A37 N6-methylase TrmN6</fullName>
    </submittedName>
</protein>
<dbReference type="GO" id="GO:0003676">
    <property type="term" value="F:nucleic acid binding"/>
    <property type="evidence" value="ECO:0007669"/>
    <property type="project" value="InterPro"/>
</dbReference>
<dbReference type="CDD" id="cd02440">
    <property type="entry name" value="AdoMet_MTases"/>
    <property type="match status" value="1"/>
</dbReference>
<keyword evidence="2" id="KW-0949">S-adenosyl-L-methionine</keyword>
<evidence type="ECO:0000259" key="3">
    <source>
        <dbReference type="Pfam" id="PF05175"/>
    </source>
</evidence>
<dbReference type="InterPro" id="IPR050210">
    <property type="entry name" value="tRNA_Adenine-N(6)_MTase"/>
</dbReference>
<feature type="domain" description="Methyltransferase small" evidence="3">
    <location>
        <begin position="31"/>
        <end position="123"/>
    </location>
</feature>
<evidence type="ECO:0000256" key="2">
    <source>
        <dbReference type="ARBA" id="ARBA00022691"/>
    </source>
</evidence>
<dbReference type="OrthoDB" id="5489421at2"/>
<evidence type="ECO:0000313" key="5">
    <source>
        <dbReference type="Proteomes" id="UP000198634"/>
    </source>
</evidence>
<dbReference type="AlphaFoldDB" id="A0A1H9AR68"/>
<dbReference type="GO" id="GO:0032259">
    <property type="term" value="P:methylation"/>
    <property type="evidence" value="ECO:0007669"/>
    <property type="project" value="UniProtKB-KW"/>
</dbReference>
<dbReference type="Gene3D" id="3.40.50.150">
    <property type="entry name" value="Vaccinia Virus protein VP39"/>
    <property type="match status" value="1"/>
</dbReference>
<gene>
    <name evidence="4" type="ORF">SAMN04488092_102229</name>
</gene>
<sequence>MAELSRDAFLSGRVQVWQPVLGYRAGVDPVLLAASVPAQAGQSVLELGCGVGVASLCLAARVPGLLLAGLELQPDYAVLAQRNVVEAGLEMDVFTGDLSAMPAPLRQRQFDHVIANPPYFRREASVAARDTGRETAMGEDTALPLWVAAAIRRTAPRGYVSFIHRSERLPELLAAMVAGLGSVQVLPLIPRAGRDPQLILIRGRKGGRGAFRLHSGVLMHEGAAHDGDRESYTPHIRDVLRNAAALNFPL</sequence>
<reference evidence="4 5" key="1">
    <citation type="submission" date="2016-10" db="EMBL/GenBank/DDBJ databases">
        <authorList>
            <person name="de Groot N.N."/>
        </authorList>
    </citation>
    <scope>NUCLEOTIDE SEQUENCE [LARGE SCALE GENOMIC DNA]</scope>
    <source>
        <strain evidence="4 5">DSM 22007</strain>
    </source>
</reference>
<dbReference type="GO" id="GO:0008757">
    <property type="term" value="F:S-adenosylmethionine-dependent methyltransferase activity"/>
    <property type="evidence" value="ECO:0007669"/>
    <property type="project" value="UniProtKB-ARBA"/>
</dbReference>
<dbReference type="STRING" id="657014.SAMN04488092_102229"/>
<organism evidence="4 5">
    <name type="scientific">Thalassovita taeanensis</name>
    <dbReference type="NCBI Taxonomy" id="657014"/>
    <lineage>
        <taxon>Bacteria</taxon>
        <taxon>Pseudomonadati</taxon>
        <taxon>Pseudomonadota</taxon>
        <taxon>Alphaproteobacteria</taxon>
        <taxon>Rhodobacterales</taxon>
        <taxon>Roseobacteraceae</taxon>
        <taxon>Thalassovita</taxon>
    </lineage>
</organism>
<keyword evidence="5" id="KW-1185">Reference proteome</keyword>